<evidence type="ECO:0000256" key="2">
    <source>
        <dbReference type="SAM" id="Phobius"/>
    </source>
</evidence>
<protein>
    <recommendedName>
        <fullName evidence="5">Integral membrane protein</fullName>
    </recommendedName>
</protein>
<feature type="transmembrane region" description="Helical" evidence="2">
    <location>
        <begin position="144"/>
        <end position="162"/>
    </location>
</feature>
<keyword evidence="2" id="KW-1133">Transmembrane helix</keyword>
<sequence length="181" mass="18151">MCSVPSRSRPRRAAPGPPVDGRRSGGPRYPGGVTTDASSADAPRAPESPRPGRITAAAAVVAAQGVVVTGLGVTMLVMLLTGSRADDTVQALTGAATVLALAVLPLAAARGLWLRRRWSRGPAMIVQLMALPVGWQMAQNGGVWLAAGAAIALTALAVLGSLMSPAAAGALGVGPHEPRDA</sequence>
<feature type="region of interest" description="Disordered" evidence="1">
    <location>
        <begin position="1"/>
        <end position="51"/>
    </location>
</feature>
<feature type="transmembrane region" description="Helical" evidence="2">
    <location>
        <begin position="54"/>
        <end position="79"/>
    </location>
</feature>
<feature type="transmembrane region" description="Helical" evidence="2">
    <location>
        <begin position="91"/>
        <end position="109"/>
    </location>
</feature>
<evidence type="ECO:0000256" key="1">
    <source>
        <dbReference type="SAM" id="MobiDB-lite"/>
    </source>
</evidence>
<dbReference type="EMBL" id="FOSG01000002">
    <property type="protein sequence ID" value="SFJ91820.1"/>
    <property type="molecule type" value="Genomic_DNA"/>
</dbReference>
<evidence type="ECO:0008006" key="5">
    <source>
        <dbReference type="Google" id="ProtNLM"/>
    </source>
</evidence>
<name>A0A1I3V9L3_9ACTN</name>
<organism evidence="3 4">
    <name type="scientific">Streptomyces pini</name>
    <dbReference type="NCBI Taxonomy" id="1520580"/>
    <lineage>
        <taxon>Bacteria</taxon>
        <taxon>Bacillati</taxon>
        <taxon>Actinomycetota</taxon>
        <taxon>Actinomycetes</taxon>
        <taxon>Kitasatosporales</taxon>
        <taxon>Streptomycetaceae</taxon>
        <taxon>Streptomyces</taxon>
    </lineage>
</organism>
<keyword evidence="2" id="KW-0812">Transmembrane</keyword>
<dbReference type="AlphaFoldDB" id="A0A1I3V9L3"/>
<proteinExistence type="predicted"/>
<dbReference type="Proteomes" id="UP000198928">
    <property type="component" value="Unassembled WGS sequence"/>
</dbReference>
<keyword evidence="4" id="KW-1185">Reference proteome</keyword>
<evidence type="ECO:0000313" key="3">
    <source>
        <dbReference type="EMBL" id="SFJ91820.1"/>
    </source>
</evidence>
<evidence type="ECO:0000313" key="4">
    <source>
        <dbReference type="Proteomes" id="UP000198928"/>
    </source>
</evidence>
<keyword evidence="2" id="KW-0472">Membrane</keyword>
<gene>
    <name evidence="3" type="ORF">SAMN05192584_102207</name>
</gene>
<accession>A0A1I3V9L3</accession>
<reference evidence="4" key="1">
    <citation type="submission" date="2016-10" db="EMBL/GenBank/DDBJ databases">
        <authorList>
            <person name="Varghese N."/>
            <person name="Submissions S."/>
        </authorList>
    </citation>
    <scope>NUCLEOTIDE SEQUENCE [LARGE SCALE GENOMIC DNA]</scope>
    <source>
        <strain evidence="4">PL19</strain>
    </source>
</reference>